<gene>
    <name evidence="3" type="ORF">IZ6_02850</name>
</gene>
<evidence type="ECO:0000259" key="2">
    <source>
        <dbReference type="PROSITE" id="PS51186"/>
    </source>
</evidence>
<reference evidence="3 4" key="1">
    <citation type="submission" date="2020-08" db="EMBL/GenBank/DDBJ databases">
        <title>Genome sequence of Rhizobiales bacterium strain IZ6.</title>
        <authorList>
            <person name="Nakai R."/>
            <person name="Naganuma T."/>
        </authorList>
    </citation>
    <scope>NUCLEOTIDE SEQUENCE [LARGE SCALE GENOMIC DNA]</scope>
    <source>
        <strain evidence="3 4">IZ6</strain>
    </source>
</reference>
<dbReference type="GO" id="GO:0016747">
    <property type="term" value="F:acyltransferase activity, transferring groups other than amino-acyl groups"/>
    <property type="evidence" value="ECO:0007669"/>
    <property type="project" value="InterPro"/>
</dbReference>
<feature type="domain" description="N-acetyltransferase" evidence="2">
    <location>
        <begin position="10"/>
        <end position="152"/>
    </location>
</feature>
<dbReference type="SUPFAM" id="SSF55729">
    <property type="entry name" value="Acyl-CoA N-acyltransferases (Nat)"/>
    <property type="match status" value="1"/>
</dbReference>
<dbReference type="PROSITE" id="PS51186">
    <property type="entry name" value="GNAT"/>
    <property type="match status" value="1"/>
</dbReference>
<keyword evidence="4" id="KW-1185">Reference proteome</keyword>
<keyword evidence="3" id="KW-0808">Transferase</keyword>
<organism evidence="3 4">
    <name type="scientific">Terrihabitans soli</name>
    <dbReference type="NCBI Taxonomy" id="708113"/>
    <lineage>
        <taxon>Bacteria</taxon>
        <taxon>Pseudomonadati</taxon>
        <taxon>Pseudomonadota</taxon>
        <taxon>Alphaproteobacteria</taxon>
        <taxon>Hyphomicrobiales</taxon>
        <taxon>Terrihabitans</taxon>
    </lineage>
</organism>
<dbReference type="InterPro" id="IPR000182">
    <property type="entry name" value="GNAT_dom"/>
</dbReference>
<name>A0A6S6QRN7_9HYPH</name>
<evidence type="ECO:0000313" key="4">
    <source>
        <dbReference type="Proteomes" id="UP000515317"/>
    </source>
</evidence>
<dbReference type="RefSeq" id="WP_222876254.1">
    <property type="nucleotide sequence ID" value="NZ_AP023361.1"/>
</dbReference>
<protein>
    <submittedName>
        <fullName evidence="3">Acetyltransferase</fullName>
    </submittedName>
</protein>
<dbReference type="Pfam" id="PF13673">
    <property type="entry name" value="Acetyltransf_10"/>
    <property type="match status" value="1"/>
</dbReference>
<dbReference type="Proteomes" id="UP000515317">
    <property type="component" value="Chromosome"/>
</dbReference>
<dbReference type="CDD" id="cd04301">
    <property type="entry name" value="NAT_SF"/>
    <property type="match status" value="1"/>
</dbReference>
<proteinExistence type="predicted"/>
<accession>A0A6S6QRN7</accession>
<evidence type="ECO:0000256" key="1">
    <source>
        <dbReference type="SAM" id="MobiDB-lite"/>
    </source>
</evidence>
<dbReference type="AlphaFoldDB" id="A0A6S6QRN7"/>
<dbReference type="EMBL" id="AP023361">
    <property type="protein sequence ID" value="BCJ89550.1"/>
    <property type="molecule type" value="Genomic_DNA"/>
</dbReference>
<sequence>MSEDISWHLLRLKAMSGPDVYDMLALRQAVFMLEQSIPVLDADGRDIDALHLCGRGAEGLLAYARIFAPGEDHDEVKIGRVVVAASVRGQGLGRELMEQALDCAADLAPDAPVLVSAQAHLAAFYESLGFTVDGEIYDDHGVPHVDMVRYPPEDDREEEDLADGPISEA</sequence>
<evidence type="ECO:0000313" key="3">
    <source>
        <dbReference type="EMBL" id="BCJ89550.1"/>
    </source>
</evidence>
<feature type="region of interest" description="Disordered" evidence="1">
    <location>
        <begin position="149"/>
        <end position="169"/>
    </location>
</feature>
<dbReference type="Gene3D" id="3.40.630.30">
    <property type="match status" value="1"/>
</dbReference>
<dbReference type="InterPro" id="IPR016181">
    <property type="entry name" value="Acyl_CoA_acyltransferase"/>
</dbReference>
<dbReference type="KEGG" id="tso:IZ6_02850"/>